<evidence type="ECO:0000313" key="2">
    <source>
        <dbReference type="Proteomes" id="UP001597295"/>
    </source>
</evidence>
<protein>
    <submittedName>
        <fullName evidence="1">PAS domain-containing protein</fullName>
    </submittedName>
</protein>
<reference evidence="2" key="1">
    <citation type="journal article" date="2019" name="Int. J. Syst. Evol. Microbiol.">
        <title>The Global Catalogue of Microorganisms (GCM) 10K type strain sequencing project: providing services to taxonomists for standard genome sequencing and annotation.</title>
        <authorList>
            <consortium name="The Broad Institute Genomics Platform"/>
            <consortium name="The Broad Institute Genome Sequencing Center for Infectious Disease"/>
            <person name="Wu L."/>
            <person name="Ma J."/>
        </authorList>
    </citation>
    <scope>NUCLEOTIDE SEQUENCE [LARGE SCALE GENOMIC DNA]</scope>
    <source>
        <strain evidence="2">CGMCC 1.19062</strain>
    </source>
</reference>
<keyword evidence="2" id="KW-1185">Reference proteome</keyword>
<proteinExistence type="predicted"/>
<gene>
    <name evidence="1" type="ORF">ACFSM5_06110</name>
</gene>
<dbReference type="InterPro" id="IPR009922">
    <property type="entry name" value="DUF1457"/>
</dbReference>
<dbReference type="Proteomes" id="UP001597295">
    <property type="component" value="Unassembled WGS sequence"/>
</dbReference>
<evidence type="ECO:0000313" key="1">
    <source>
        <dbReference type="EMBL" id="MFD2262456.1"/>
    </source>
</evidence>
<dbReference type="EMBL" id="JBHUIP010000004">
    <property type="protein sequence ID" value="MFD2262456.1"/>
    <property type="molecule type" value="Genomic_DNA"/>
</dbReference>
<dbReference type="Pfam" id="PF07310">
    <property type="entry name" value="PAS_5"/>
    <property type="match status" value="1"/>
</dbReference>
<organism evidence="1 2">
    <name type="scientific">Lacibacterium aquatile</name>
    <dbReference type="NCBI Taxonomy" id="1168082"/>
    <lineage>
        <taxon>Bacteria</taxon>
        <taxon>Pseudomonadati</taxon>
        <taxon>Pseudomonadota</taxon>
        <taxon>Alphaproteobacteria</taxon>
        <taxon>Rhodospirillales</taxon>
        <taxon>Rhodospirillaceae</taxon>
    </lineage>
</organism>
<comment type="caution">
    <text evidence="1">The sequence shown here is derived from an EMBL/GenBank/DDBJ whole genome shotgun (WGS) entry which is preliminary data.</text>
</comment>
<name>A0ABW5DRE6_9PROT</name>
<dbReference type="RefSeq" id="WP_379875417.1">
    <property type="nucleotide sequence ID" value="NZ_JBHUIP010000004.1"/>
</dbReference>
<accession>A0ABW5DRE6</accession>
<sequence length="179" mass="20004">MDDLLSSRARLYANHYRSLLTSDAIPLRSTFDIRAVKTILDSFVILEPLSLEIVRFRLVGTREVQRYGQDVTGGNYLDFCPPERRLSAYAAFETMANHACGMQAVIRSKTSVGVDILNEAVGFPFRCDRTGAIHLIFQSNDLDRDTHWKGQDAAVNNHATILLRTYLDIGFGIPAPVSV</sequence>